<comment type="caution">
    <text evidence="2">The sequence shown here is derived from an EMBL/GenBank/DDBJ whole genome shotgun (WGS) entry which is preliminary data.</text>
</comment>
<dbReference type="OrthoDB" id="8453999at2"/>
<name>A0A327M120_9PROT</name>
<evidence type="ECO:0000256" key="1">
    <source>
        <dbReference type="SAM" id="MobiDB-lite"/>
    </source>
</evidence>
<reference evidence="3" key="1">
    <citation type="submission" date="2018-06" db="EMBL/GenBank/DDBJ databases">
        <authorList>
            <person name="Khan S.A."/>
        </authorList>
    </citation>
    <scope>NUCLEOTIDE SEQUENCE [LARGE SCALE GENOMIC DNA]</scope>
    <source>
        <strain evidence="3">DB-1506</strain>
    </source>
</reference>
<evidence type="ECO:0000313" key="2">
    <source>
        <dbReference type="EMBL" id="RAI56054.1"/>
    </source>
</evidence>
<sequence>MGDTLGEADLREGLLRGGRIEAAVVVARRDPDGGVDHVPYLLPSWRRGYVAIALFRGPGVRGWRDLDRLLRFLRDDMSYKLPVSLHEEDCPRLARLRSVLPRGATTKHVKANDSPLPAGVDVPDPPPPE</sequence>
<protein>
    <submittedName>
        <fullName evidence="2">Uncharacterized protein</fullName>
    </submittedName>
</protein>
<feature type="region of interest" description="Disordered" evidence="1">
    <location>
        <begin position="104"/>
        <end position="129"/>
    </location>
</feature>
<organism evidence="2 3">
    <name type="scientific">Roseicella frigidaeris</name>
    <dbReference type="NCBI Taxonomy" id="2230885"/>
    <lineage>
        <taxon>Bacteria</taxon>
        <taxon>Pseudomonadati</taxon>
        <taxon>Pseudomonadota</taxon>
        <taxon>Alphaproteobacteria</taxon>
        <taxon>Acetobacterales</taxon>
        <taxon>Roseomonadaceae</taxon>
        <taxon>Roseicella</taxon>
    </lineage>
</organism>
<accession>A0A327M120</accession>
<keyword evidence="3" id="KW-1185">Reference proteome</keyword>
<proteinExistence type="predicted"/>
<dbReference type="AlphaFoldDB" id="A0A327M120"/>
<gene>
    <name evidence="2" type="ORF">DOO78_22705</name>
</gene>
<dbReference type="EMBL" id="QLIX01000027">
    <property type="protein sequence ID" value="RAI56054.1"/>
    <property type="molecule type" value="Genomic_DNA"/>
</dbReference>
<dbReference type="Proteomes" id="UP000249065">
    <property type="component" value="Unassembled WGS sequence"/>
</dbReference>
<evidence type="ECO:0000313" key="3">
    <source>
        <dbReference type="Proteomes" id="UP000249065"/>
    </source>
</evidence>
<dbReference type="RefSeq" id="WP_111472177.1">
    <property type="nucleotide sequence ID" value="NZ_QLIX01000027.1"/>
</dbReference>